<dbReference type="STRING" id="336566.ABB30_07535"/>
<feature type="transmembrane region" description="Helical" evidence="1">
    <location>
        <begin position="51"/>
        <end position="70"/>
    </location>
</feature>
<accession>A0A0R0DF60</accession>
<dbReference type="GO" id="GO:0016020">
    <property type="term" value="C:membrane"/>
    <property type="evidence" value="ECO:0007669"/>
    <property type="project" value="InterPro"/>
</dbReference>
<reference evidence="2 3" key="1">
    <citation type="submission" date="2015-05" db="EMBL/GenBank/DDBJ databases">
        <title>Genome sequencing and analysis of members of genus Stenotrophomonas.</title>
        <authorList>
            <person name="Patil P.P."/>
            <person name="Midha S."/>
            <person name="Patil P.B."/>
        </authorList>
    </citation>
    <scope>NUCLEOTIDE SEQUENCE [LARGE SCALE GENOMIC DNA]</scope>
    <source>
        <strain evidence="2 3">DSM 24757</strain>
    </source>
</reference>
<dbReference type="RefSeq" id="WP_057637692.1">
    <property type="nucleotide sequence ID" value="NZ_LDJM01000018.1"/>
</dbReference>
<dbReference type="OrthoDB" id="5966279at2"/>
<sequence>MSTDSALRTLIDRFGALWSLLCAVHCAVLPLVLVLAPSFALGVWWDDQVERITVIVVSVVVTLSLGLGHLRHRGWSALALMVPGLLLMWSALLIPAVHQSVPAHALAMACGGVLVGLAHLTNLRLNRGHVHGPQCAH</sequence>
<evidence type="ECO:0000313" key="2">
    <source>
        <dbReference type="EMBL" id="KRG77346.1"/>
    </source>
</evidence>
<feature type="transmembrane region" description="Helical" evidence="1">
    <location>
        <begin position="20"/>
        <end position="45"/>
    </location>
</feature>
<keyword evidence="1" id="KW-1133">Transmembrane helix</keyword>
<name>A0A0R0DF60_9GAMM</name>
<dbReference type="Proteomes" id="UP000050956">
    <property type="component" value="Unassembled WGS sequence"/>
</dbReference>
<comment type="caution">
    <text evidence="2">The sequence shown here is derived from an EMBL/GenBank/DDBJ whole genome shotgun (WGS) entry which is preliminary data.</text>
</comment>
<feature type="transmembrane region" description="Helical" evidence="1">
    <location>
        <begin position="77"/>
        <end position="97"/>
    </location>
</feature>
<dbReference type="PATRIC" id="fig|336566.3.peg.851"/>
<protein>
    <submittedName>
        <fullName evidence="2">Membrane protein</fullName>
    </submittedName>
</protein>
<keyword evidence="3" id="KW-1185">Reference proteome</keyword>
<dbReference type="InterPro" id="IPR004891">
    <property type="entry name" value="Mercury-R_MerC"/>
</dbReference>
<dbReference type="GO" id="GO:0015097">
    <property type="term" value="F:mercury ion transmembrane transporter activity"/>
    <property type="evidence" value="ECO:0007669"/>
    <property type="project" value="InterPro"/>
</dbReference>
<dbReference type="Pfam" id="PF03203">
    <property type="entry name" value="MerC"/>
    <property type="match status" value="1"/>
</dbReference>
<dbReference type="EMBL" id="LDJM01000018">
    <property type="protein sequence ID" value="KRG77346.1"/>
    <property type="molecule type" value="Genomic_DNA"/>
</dbReference>
<proteinExistence type="predicted"/>
<evidence type="ECO:0000313" key="3">
    <source>
        <dbReference type="Proteomes" id="UP000050956"/>
    </source>
</evidence>
<dbReference type="AlphaFoldDB" id="A0A0R0DF60"/>
<organism evidence="2 3">
    <name type="scientific">Stenotrophomonas ginsengisoli</name>
    <dbReference type="NCBI Taxonomy" id="336566"/>
    <lineage>
        <taxon>Bacteria</taxon>
        <taxon>Pseudomonadati</taxon>
        <taxon>Pseudomonadota</taxon>
        <taxon>Gammaproteobacteria</taxon>
        <taxon>Lysobacterales</taxon>
        <taxon>Lysobacteraceae</taxon>
        <taxon>Stenotrophomonas</taxon>
    </lineage>
</organism>
<gene>
    <name evidence="2" type="ORF">ABB30_07535</name>
</gene>
<keyword evidence="1" id="KW-0812">Transmembrane</keyword>
<evidence type="ECO:0000256" key="1">
    <source>
        <dbReference type="SAM" id="Phobius"/>
    </source>
</evidence>
<keyword evidence="1" id="KW-0472">Membrane</keyword>
<feature type="transmembrane region" description="Helical" evidence="1">
    <location>
        <begin position="103"/>
        <end position="121"/>
    </location>
</feature>